<evidence type="ECO:0000256" key="1">
    <source>
        <dbReference type="SAM" id="Phobius"/>
    </source>
</evidence>
<dbReference type="EMBL" id="JAPWIE010000003">
    <property type="protein sequence ID" value="MCZ4550752.1"/>
    <property type="molecule type" value="Genomic_DNA"/>
</dbReference>
<keyword evidence="3" id="KW-1185">Reference proteome</keyword>
<dbReference type="Proteomes" id="UP001067235">
    <property type="component" value="Unassembled WGS sequence"/>
</dbReference>
<evidence type="ECO:0000313" key="2">
    <source>
        <dbReference type="EMBL" id="MCZ4550752.1"/>
    </source>
</evidence>
<feature type="transmembrane region" description="Helical" evidence="1">
    <location>
        <begin position="54"/>
        <end position="75"/>
    </location>
</feature>
<feature type="transmembrane region" description="Helical" evidence="1">
    <location>
        <begin position="82"/>
        <end position="102"/>
    </location>
</feature>
<gene>
    <name evidence="2" type="ORF">O4213_12230</name>
</gene>
<keyword evidence="1" id="KW-0812">Transmembrane</keyword>
<accession>A0ABT4MUR4</accession>
<protein>
    <recommendedName>
        <fullName evidence="4">Integral membrane protein</fullName>
    </recommendedName>
</protein>
<dbReference type="RefSeq" id="WP_301571331.1">
    <property type="nucleotide sequence ID" value="NZ_JAPWIE010000003.1"/>
</dbReference>
<evidence type="ECO:0008006" key="4">
    <source>
        <dbReference type="Google" id="ProtNLM"/>
    </source>
</evidence>
<evidence type="ECO:0000313" key="3">
    <source>
        <dbReference type="Proteomes" id="UP001067235"/>
    </source>
</evidence>
<name>A0ABT4MUR4_GORRU</name>
<organism evidence="2 3">
    <name type="scientific">Gordonia rubripertincta</name>
    <name type="common">Rhodococcus corallinus</name>
    <dbReference type="NCBI Taxonomy" id="36822"/>
    <lineage>
        <taxon>Bacteria</taxon>
        <taxon>Bacillati</taxon>
        <taxon>Actinomycetota</taxon>
        <taxon>Actinomycetes</taxon>
        <taxon>Mycobacteriales</taxon>
        <taxon>Gordoniaceae</taxon>
        <taxon>Gordonia</taxon>
    </lineage>
</organism>
<reference evidence="2" key="1">
    <citation type="submission" date="2022-12" db="EMBL/GenBank/DDBJ databases">
        <authorList>
            <person name="Krivoruchko A.V."/>
            <person name="Elkin A."/>
        </authorList>
    </citation>
    <scope>NUCLEOTIDE SEQUENCE</scope>
    <source>
        <strain evidence="2">IEGM 1388</strain>
    </source>
</reference>
<keyword evidence="1" id="KW-1133">Transmembrane helix</keyword>
<keyword evidence="1" id="KW-0472">Membrane</keyword>
<comment type="caution">
    <text evidence="2">The sequence shown here is derived from an EMBL/GenBank/DDBJ whole genome shotgun (WGS) entry which is preliminary data.</text>
</comment>
<feature type="transmembrane region" description="Helical" evidence="1">
    <location>
        <begin position="12"/>
        <end position="34"/>
    </location>
</feature>
<sequence length="109" mass="11505">MGRRQMGRRQVVTTLTIGLALAGWTAFAGIYATFSRFAVSDTSCDGGKLRPSTFGVVYLIVVASMWMVPFMALVIRTRSVAAVVLVVVAAIVAAGVVATTLANPGEFCF</sequence>
<proteinExistence type="predicted"/>